<keyword evidence="2" id="KW-1185">Reference proteome</keyword>
<dbReference type="AlphaFoldDB" id="A0A3L7JWI7"/>
<evidence type="ECO:0000313" key="1">
    <source>
        <dbReference type="EMBL" id="RLQ94031.1"/>
    </source>
</evidence>
<dbReference type="InterPro" id="IPR018721">
    <property type="entry name" value="DUF2252"/>
</dbReference>
<comment type="caution">
    <text evidence="1">The sequence shown here is derived from an EMBL/GenBank/DDBJ whole genome shotgun (WGS) entry which is preliminary data.</text>
</comment>
<organism evidence="1 2">
    <name type="scientific">Falsibacillus albus</name>
    <dbReference type="NCBI Taxonomy" id="2478915"/>
    <lineage>
        <taxon>Bacteria</taxon>
        <taxon>Bacillati</taxon>
        <taxon>Bacillota</taxon>
        <taxon>Bacilli</taxon>
        <taxon>Bacillales</taxon>
        <taxon>Bacillaceae</taxon>
        <taxon>Falsibacillus</taxon>
    </lineage>
</organism>
<dbReference type="EMBL" id="RCVZ01000011">
    <property type="protein sequence ID" value="RLQ94031.1"/>
    <property type="molecule type" value="Genomic_DNA"/>
</dbReference>
<proteinExistence type="predicted"/>
<protein>
    <submittedName>
        <fullName evidence="1">DUF2252 domain-containing protein</fullName>
    </submittedName>
</protein>
<name>A0A3L7JWI7_9BACI</name>
<dbReference type="PANTHER" id="PTHR39441:SF1">
    <property type="entry name" value="DUF2252 DOMAIN-CONTAINING PROTEIN"/>
    <property type="match status" value="1"/>
</dbReference>
<evidence type="ECO:0000313" key="2">
    <source>
        <dbReference type="Proteomes" id="UP000276770"/>
    </source>
</evidence>
<dbReference type="OrthoDB" id="1491115at2"/>
<sequence>MQSIDALKSTLRKHTITSVFDHYDGEILGLDHNKRSIKYKKMKNSPFQFYRGSAYLFYFDISSLPLAYHTPKDKPTWIQGDLHFDNFGGFRNESGEMVFDSNDFDEGYLGSYLYDVFRMATSIGLYGDQLDFDSEQQKSFIEAYIKAYHQQLEKFTEQEVDPATLSFTKKNTAGPVSDTLSSFEERDAVEKLEQMTVVEDGKRRFKVEGAIEELSDEERQGLEAAWPEYIQSLDENKQSAGRFFKIKDAVKLIGAGTGSIGLNRYFILIEGEGSNQMDDVILEAKEARYPATGYYFPYDDLFSDESDMHHGRRVIRTQKAMHYLQDPYLGFFTIADSHFYVRENSTFDEELDPETLQQSDDMVETVETMGKVTAKIHARADRDVEESLPHDSEAVILKAIGDIERFCEDITNLSMFYKQRVKQDYELFNEWLEEEFLGEGKD</sequence>
<dbReference type="Proteomes" id="UP000276770">
    <property type="component" value="Unassembled WGS sequence"/>
</dbReference>
<accession>A0A3L7JWI7</accession>
<dbReference type="RefSeq" id="WP_121681547.1">
    <property type="nucleotide sequence ID" value="NZ_RCVZ01000011.1"/>
</dbReference>
<reference evidence="1 2" key="1">
    <citation type="submission" date="2018-10" db="EMBL/GenBank/DDBJ databases">
        <title>Falsibacillus sp. genome draft.</title>
        <authorList>
            <person name="Shi S."/>
        </authorList>
    </citation>
    <scope>NUCLEOTIDE SEQUENCE [LARGE SCALE GENOMIC DNA]</scope>
    <source>
        <strain evidence="1 2">GY 10110</strain>
    </source>
</reference>
<gene>
    <name evidence="1" type="ORF">D9X91_15465</name>
</gene>
<dbReference type="PANTHER" id="PTHR39441">
    <property type="entry name" value="DUF2252 DOMAIN-CONTAINING PROTEIN"/>
    <property type="match status" value="1"/>
</dbReference>
<dbReference type="Pfam" id="PF10009">
    <property type="entry name" value="DUF2252"/>
    <property type="match status" value="1"/>
</dbReference>